<name>A0A0F9HGN3_9ZZZZ</name>
<evidence type="ECO:0008006" key="3">
    <source>
        <dbReference type="Google" id="ProtNLM"/>
    </source>
</evidence>
<dbReference type="AlphaFoldDB" id="A0A0F9HGN3"/>
<feature type="region of interest" description="Disordered" evidence="1">
    <location>
        <begin position="333"/>
        <end position="374"/>
    </location>
</feature>
<feature type="non-terminal residue" evidence="2">
    <location>
        <position position="991"/>
    </location>
</feature>
<protein>
    <recommendedName>
        <fullName evidence="3">Large polyvalent protein associated domain-containing protein</fullName>
    </recommendedName>
</protein>
<evidence type="ECO:0000313" key="2">
    <source>
        <dbReference type="EMBL" id="KKM14317.1"/>
    </source>
</evidence>
<evidence type="ECO:0000256" key="1">
    <source>
        <dbReference type="SAM" id="MobiDB-lite"/>
    </source>
</evidence>
<feature type="non-terminal residue" evidence="2">
    <location>
        <position position="1"/>
    </location>
</feature>
<comment type="caution">
    <text evidence="2">The sequence shown here is derived from an EMBL/GenBank/DDBJ whole genome shotgun (WGS) entry which is preliminary data.</text>
</comment>
<organism evidence="2">
    <name type="scientific">marine sediment metagenome</name>
    <dbReference type="NCBI Taxonomy" id="412755"/>
    <lineage>
        <taxon>unclassified sequences</taxon>
        <taxon>metagenomes</taxon>
        <taxon>ecological metagenomes</taxon>
    </lineage>
</organism>
<accession>A0A0F9HGN3</accession>
<sequence length="991" mass="107557">RLRTALESTAQDVGDTATQLVDLEGRRRAMEDSLRQFQAETGITREMRAQRERDVRAVRPTERTREPGIPSLIEDVFRQVGRVAGGPGLEDAFLPANRGGLAPPLPGRQRTIEEILEAGESPLGVAQAQGPGAVEIPQFDPGRGLLETIAKGVAAGDEAAFQANAAINRFLGTDPAVEPRREDVGVEPIAEIFESGARISRPVVDVGTDVAAAPFRVVESADVPVVSPLAGGTADVIQSQIVEDIATEVINPAALLAVAPFAVVGTQGLRGAPLAAQITANLLGTGLEPALARGTLRGLTLLGREGPAALTRISKAVQETPIFQRALTGIREAPEAGARPLRGGEPVNPHIAKGDPGPPPPRKPPVKGATPDDPEFENILDVALKGEKPPETLIRRHQGAIDTAKRIAANEVRDNNQELVQIGLGRKFRGSVVAKTEGAFDELNSLLHNPSKVASGERIVPDELRPVYDRLRAQTDWEQAARVDFDPDMALVEDYFFRGWQPPEGMFIGEARGALGRNPSFKLPRVNATYDEMVEAGFKPLFDNPAEQARYSRVMGIKYREQMTLIDRIKAAELALPVTGGPVPDGWRVPRVGPAFEGKPYADGTRVAFTRRWAVPDSLANRLENVYGVTPKLGKGEIFGKTVDFNKAVDAVTFTPKRLKLVGSLFQHIDFLSRSHIGAWTGFVDAIRRGEPALAVSRLAKWPQSAVDIVHATFSPNFRARLAKLAVDDTPLWEGRQISNRMISEAGLSLRDETIFPELDAVIRQVEREPRVVRLGKAPLRALGDLERQWRQGLFEGVYPAAILSDIKNNIGPIIIKQHPEATDVQLAGMIAKAANEVYSTIPASMSVIQNKQARWFLTRFLFSLGENEGLLRSFTGAIRGENAAFFRTRLVGTYLGLMALATTIHFATTGKPLPLNRFSPVSKDKFGPLPVGFNTDFASPDIPIKGRGGVNIQLDLVMQQDTIFRVLNPQSFLSSRVSVPVGAARNQIRG</sequence>
<dbReference type="EMBL" id="LAZR01015174">
    <property type="protein sequence ID" value="KKM14317.1"/>
    <property type="molecule type" value="Genomic_DNA"/>
</dbReference>
<gene>
    <name evidence="2" type="ORF">LCGC14_1707340</name>
</gene>
<reference evidence="2" key="1">
    <citation type="journal article" date="2015" name="Nature">
        <title>Complex archaea that bridge the gap between prokaryotes and eukaryotes.</title>
        <authorList>
            <person name="Spang A."/>
            <person name="Saw J.H."/>
            <person name="Jorgensen S.L."/>
            <person name="Zaremba-Niedzwiedzka K."/>
            <person name="Martijn J."/>
            <person name="Lind A.E."/>
            <person name="van Eijk R."/>
            <person name="Schleper C."/>
            <person name="Guy L."/>
            <person name="Ettema T.J."/>
        </authorList>
    </citation>
    <scope>NUCLEOTIDE SEQUENCE</scope>
</reference>
<proteinExistence type="predicted"/>